<dbReference type="PANTHER" id="PTHR43357:SF3">
    <property type="entry name" value="FE(3+)-TRANSPORT SYSTEM PERMEASE PROTEIN FBPB 2"/>
    <property type="match status" value="1"/>
</dbReference>
<dbReference type="AlphaFoldDB" id="A0A3B0TRA9"/>
<proteinExistence type="predicted"/>
<feature type="transmembrane region" description="Helical" evidence="8">
    <location>
        <begin position="466"/>
        <end position="485"/>
    </location>
</feature>
<evidence type="ECO:0000259" key="9">
    <source>
        <dbReference type="PROSITE" id="PS50928"/>
    </source>
</evidence>
<feature type="transmembrane region" description="Helical" evidence="8">
    <location>
        <begin position="183"/>
        <end position="205"/>
    </location>
</feature>
<feature type="transmembrane region" description="Helical" evidence="8">
    <location>
        <begin position="12"/>
        <end position="35"/>
    </location>
</feature>
<keyword evidence="6 8" id="KW-1133">Transmembrane helix</keyword>
<name>A0A3B0TRA9_9ZZZZ</name>
<feature type="transmembrane region" description="Helical" evidence="8">
    <location>
        <begin position="517"/>
        <end position="536"/>
    </location>
</feature>
<evidence type="ECO:0000256" key="8">
    <source>
        <dbReference type="SAM" id="Phobius"/>
    </source>
</evidence>
<organism evidence="10">
    <name type="scientific">hydrothermal vent metagenome</name>
    <dbReference type="NCBI Taxonomy" id="652676"/>
    <lineage>
        <taxon>unclassified sequences</taxon>
        <taxon>metagenomes</taxon>
        <taxon>ecological metagenomes</taxon>
    </lineage>
</organism>
<dbReference type="PANTHER" id="PTHR43357">
    <property type="entry name" value="INNER MEMBRANE ABC TRANSPORTER PERMEASE PROTEIN YDCV"/>
    <property type="match status" value="1"/>
</dbReference>
<dbReference type="InterPro" id="IPR000515">
    <property type="entry name" value="MetI-like"/>
</dbReference>
<feature type="transmembrane region" description="Helical" evidence="8">
    <location>
        <begin position="287"/>
        <end position="305"/>
    </location>
</feature>
<keyword evidence="2" id="KW-0813">Transport</keyword>
<feature type="transmembrane region" description="Helical" evidence="8">
    <location>
        <begin position="325"/>
        <end position="351"/>
    </location>
</feature>
<feature type="transmembrane region" description="Helical" evidence="8">
    <location>
        <begin position="88"/>
        <end position="106"/>
    </location>
</feature>
<dbReference type="EMBL" id="UOEO01000159">
    <property type="protein sequence ID" value="VAW21171.1"/>
    <property type="molecule type" value="Genomic_DNA"/>
</dbReference>
<evidence type="ECO:0000256" key="1">
    <source>
        <dbReference type="ARBA" id="ARBA00004429"/>
    </source>
</evidence>
<keyword evidence="4" id="KW-0997">Cell inner membrane</keyword>
<dbReference type="GO" id="GO:0055085">
    <property type="term" value="P:transmembrane transport"/>
    <property type="evidence" value="ECO:0007669"/>
    <property type="project" value="InterPro"/>
</dbReference>
<keyword evidence="3" id="KW-1003">Cell membrane</keyword>
<dbReference type="PROSITE" id="PS50928">
    <property type="entry name" value="ABC_TM1"/>
    <property type="match status" value="2"/>
</dbReference>
<protein>
    <submittedName>
        <fullName evidence="10">Ferric iron ABC transporter, permease protein</fullName>
    </submittedName>
</protein>
<sequence length="545" mass="58361">MSGRAKRLPLVDLVLALVMGLPLIALAMAAFGSFAGGNSALSARMLPVALRDTGWLMAWVGLASATLGLSSAWLVSHFEFPGRRIFDWALILPLAIPTYLSAYTWVEFLDFTGPVQTAIRQLGGFDTIRDYWFPQIRTTGGAAFVMSLVLYPYVYLSCRAFFLTQSGAMNAAARTLGAGPVRTFFTITLPLSRPAVAVGVSLALMEVINDLGAVQYFGVNSLTSVIYSTWINRSNFAGAAQLAVTIVVIIASLIWLEQYARRNRRHIGAREGTTPPARIVLKGWRGFGALAFSSWLLAFGFGVPVSELVSIASKRMWSGVAAPGLISAGINTLLLGFLGAASCVIIGLITARRLNRQPADRKSKTLLRMATLGYAVPGTVLALGLLVPLGMLDGWINSALGALTGWGPGLVLSGTFFALIYAYTIRFLTISHSNIDTAIKKRGNSILDAARVLGSRGWKLLFRIELPSLTPAIFAAATLVFVEIVKELPATLLLRPIGVETLATLVYSKASAELFDAAAIPALMIVGAGLIPVILASRLSQRKRN</sequence>
<feature type="transmembrane region" description="Helical" evidence="8">
    <location>
        <begin position="236"/>
        <end position="256"/>
    </location>
</feature>
<evidence type="ECO:0000256" key="4">
    <source>
        <dbReference type="ARBA" id="ARBA00022519"/>
    </source>
</evidence>
<reference evidence="10" key="1">
    <citation type="submission" date="2018-06" db="EMBL/GenBank/DDBJ databases">
        <authorList>
            <person name="Zhirakovskaya E."/>
        </authorList>
    </citation>
    <scope>NUCLEOTIDE SEQUENCE</scope>
</reference>
<gene>
    <name evidence="10" type="ORF">MNBD_ALPHA12-2084</name>
</gene>
<evidence type="ECO:0000256" key="2">
    <source>
        <dbReference type="ARBA" id="ARBA00022448"/>
    </source>
</evidence>
<evidence type="ECO:0000256" key="3">
    <source>
        <dbReference type="ARBA" id="ARBA00022475"/>
    </source>
</evidence>
<keyword evidence="5 8" id="KW-0812">Transmembrane</keyword>
<comment type="subcellular location">
    <subcellularLocation>
        <location evidence="1">Cell inner membrane</location>
        <topology evidence="1">Multi-pass membrane protein</topology>
    </subcellularLocation>
</comment>
<feature type="domain" description="ABC transmembrane type-1" evidence="9">
    <location>
        <begin position="329"/>
        <end position="536"/>
    </location>
</feature>
<evidence type="ECO:0000256" key="7">
    <source>
        <dbReference type="ARBA" id="ARBA00023136"/>
    </source>
</evidence>
<feature type="transmembrane region" description="Helical" evidence="8">
    <location>
        <begin position="403"/>
        <end position="423"/>
    </location>
</feature>
<dbReference type="InterPro" id="IPR035906">
    <property type="entry name" value="MetI-like_sf"/>
</dbReference>
<evidence type="ECO:0000256" key="5">
    <source>
        <dbReference type="ARBA" id="ARBA00022692"/>
    </source>
</evidence>
<evidence type="ECO:0000313" key="10">
    <source>
        <dbReference type="EMBL" id="VAW21171.1"/>
    </source>
</evidence>
<feature type="transmembrane region" description="Helical" evidence="8">
    <location>
        <begin position="55"/>
        <end position="76"/>
    </location>
</feature>
<feature type="domain" description="ABC transmembrane type-1" evidence="9">
    <location>
        <begin position="50"/>
        <end position="255"/>
    </location>
</feature>
<accession>A0A3B0TRA9</accession>
<feature type="transmembrane region" description="Helical" evidence="8">
    <location>
        <begin position="141"/>
        <end position="162"/>
    </location>
</feature>
<evidence type="ECO:0000256" key="6">
    <source>
        <dbReference type="ARBA" id="ARBA00022989"/>
    </source>
</evidence>
<dbReference type="Pfam" id="PF00528">
    <property type="entry name" value="BPD_transp_1"/>
    <property type="match status" value="2"/>
</dbReference>
<dbReference type="Gene3D" id="1.10.3720.10">
    <property type="entry name" value="MetI-like"/>
    <property type="match status" value="2"/>
</dbReference>
<dbReference type="SUPFAM" id="SSF161098">
    <property type="entry name" value="MetI-like"/>
    <property type="match status" value="2"/>
</dbReference>
<dbReference type="CDD" id="cd06261">
    <property type="entry name" value="TM_PBP2"/>
    <property type="match status" value="2"/>
</dbReference>
<keyword evidence="7 8" id="KW-0472">Membrane</keyword>
<feature type="transmembrane region" description="Helical" evidence="8">
    <location>
        <begin position="372"/>
        <end position="391"/>
    </location>
</feature>
<dbReference type="GO" id="GO:0005886">
    <property type="term" value="C:plasma membrane"/>
    <property type="evidence" value="ECO:0007669"/>
    <property type="project" value="UniProtKB-SubCell"/>
</dbReference>